<dbReference type="Pfam" id="PF03190">
    <property type="entry name" value="Thioredox_DsbH"/>
    <property type="match status" value="1"/>
</dbReference>
<dbReference type="InterPro" id="IPR010819">
    <property type="entry name" value="AGE/CE"/>
</dbReference>
<dbReference type="InterPro" id="IPR024705">
    <property type="entry name" value="Ssp411"/>
</dbReference>
<dbReference type="CDD" id="cd02955">
    <property type="entry name" value="SSP411"/>
    <property type="match status" value="1"/>
</dbReference>
<protein>
    <submittedName>
        <fullName evidence="4">Uncharacterized protein YyaL</fullName>
    </submittedName>
</protein>
<organism evidence="4">
    <name type="scientific">uncultured Solirubrobacteraceae bacterium</name>
    <dbReference type="NCBI Taxonomy" id="1162706"/>
    <lineage>
        <taxon>Bacteria</taxon>
        <taxon>Bacillati</taxon>
        <taxon>Actinomycetota</taxon>
        <taxon>Thermoleophilia</taxon>
        <taxon>Solirubrobacterales</taxon>
        <taxon>Solirubrobacteraceae</taxon>
        <taxon>environmental samples</taxon>
    </lineage>
</organism>
<name>A0A6J4SWF3_9ACTN</name>
<dbReference type="PIRSF" id="PIRSF006402">
    <property type="entry name" value="UCP006402_thioredoxin"/>
    <property type="match status" value="1"/>
</dbReference>
<dbReference type="SUPFAM" id="SSF48208">
    <property type="entry name" value="Six-hairpin glycosidases"/>
    <property type="match status" value="1"/>
</dbReference>
<feature type="domain" description="Spermatogenesis-associated protein 20-like TRX" evidence="3">
    <location>
        <begin position="2"/>
        <end position="163"/>
    </location>
</feature>
<dbReference type="Gene3D" id="3.40.30.10">
    <property type="entry name" value="Glutaredoxin"/>
    <property type="match status" value="1"/>
</dbReference>
<dbReference type="EMBL" id="CADCVP010000242">
    <property type="protein sequence ID" value="CAA9507046.1"/>
    <property type="molecule type" value="Genomic_DNA"/>
</dbReference>
<evidence type="ECO:0000256" key="1">
    <source>
        <dbReference type="ARBA" id="ARBA00008558"/>
    </source>
</evidence>
<dbReference type="GO" id="GO:0005975">
    <property type="term" value="P:carbohydrate metabolic process"/>
    <property type="evidence" value="ECO:0007669"/>
    <property type="project" value="InterPro"/>
</dbReference>
<keyword evidence="2" id="KW-0413">Isomerase</keyword>
<gene>
    <name evidence="4" type="ORF">AVDCRST_MAG69-2267</name>
</gene>
<dbReference type="PANTHER" id="PTHR42899">
    <property type="entry name" value="SPERMATOGENESIS-ASSOCIATED PROTEIN 20"/>
    <property type="match status" value="1"/>
</dbReference>
<dbReference type="SUPFAM" id="SSF52833">
    <property type="entry name" value="Thioredoxin-like"/>
    <property type="match status" value="1"/>
</dbReference>
<dbReference type="InterPro" id="IPR036249">
    <property type="entry name" value="Thioredoxin-like_sf"/>
</dbReference>
<accession>A0A6J4SWF3</accession>
<dbReference type="PANTHER" id="PTHR42899:SF1">
    <property type="entry name" value="SPERMATOGENESIS-ASSOCIATED PROTEIN 20"/>
    <property type="match status" value="1"/>
</dbReference>
<evidence type="ECO:0000256" key="2">
    <source>
        <dbReference type="ARBA" id="ARBA00023235"/>
    </source>
</evidence>
<comment type="similarity">
    <text evidence="1">Belongs to the N-acylglucosamine 2-epimerase family.</text>
</comment>
<dbReference type="GO" id="GO:0016853">
    <property type="term" value="F:isomerase activity"/>
    <property type="evidence" value="ECO:0007669"/>
    <property type="project" value="UniProtKB-KW"/>
</dbReference>
<dbReference type="AlphaFoldDB" id="A0A6J4SWF3"/>
<evidence type="ECO:0000313" key="4">
    <source>
        <dbReference type="EMBL" id="CAA9507046.1"/>
    </source>
</evidence>
<dbReference type="InterPro" id="IPR012341">
    <property type="entry name" value="6hp_glycosidase-like_sf"/>
</dbReference>
<dbReference type="Gene3D" id="1.50.10.10">
    <property type="match status" value="1"/>
</dbReference>
<dbReference type="InterPro" id="IPR004879">
    <property type="entry name" value="Ssp411-like_TRX"/>
</dbReference>
<reference evidence="4" key="1">
    <citation type="submission" date="2020-02" db="EMBL/GenBank/DDBJ databases">
        <authorList>
            <person name="Meier V. D."/>
        </authorList>
    </citation>
    <scope>NUCLEOTIDE SEQUENCE</scope>
    <source>
        <strain evidence="4">AVDCRST_MAG69</strain>
    </source>
</reference>
<dbReference type="Pfam" id="PF07221">
    <property type="entry name" value="GlcNAc_2-epim"/>
    <property type="match status" value="1"/>
</dbReference>
<evidence type="ECO:0000259" key="3">
    <source>
        <dbReference type="Pfam" id="PF03190"/>
    </source>
</evidence>
<proteinExistence type="inferred from homology"/>
<dbReference type="InterPro" id="IPR008928">
    <property type="entry name" value="6-hairpin_glycosidase_sf"/>
</dbReference>
<sequence>MPNRLADETSPYLLQHQDNPVDWYPWAEEALGRARAEDKPILVSIGYSACHWCHVMERESFEDPEIARLMNENFVCIKVDREERPDIDAIYMDAVQAMTGHGGWPLNAFLTPDGLPFHAGTYFPPEPRHGMPSWPMVLGAVARAWDDKREEIRTQAGRIVTRLQGGALLEAAESELGAVDLDAAVAALSRDYDAEHGGWGQAPKFPAASVIEFLLRRNETEMSLHSLRAMAEGGMYDQVGGGFARYSVDEAWVIPHFEKMLYDNALLARAYLHAWQVSGDPFLRRVCEETLDWALREMRQPEGGFASALDADSEGEEGKYYVWSLDEVRDALGPELAETAIGYFGMTTVGNFEGRNNPVLAREDPPEREEIRRRLYEARERRTRPGLDDKRLTAWNALMVSALADAGAALERDDYLDAARRCAEFLSTDMRDEHGRVLRTYNRGRAKLAGYLEDHAFLLEALLTLYEATFEPRWFAEARGVADTMIERFSDPERGGFFSTASDHEALIARRKDLDDAPIPSGSSSAAYGLLRLAALTGEHAYEKAALGPLRLLHEVAPEHPAAFGHLLQALDFHLAPVREVALVGDDIRALERVVRGSFRPHLVLAGGDPDGVPLLEGRTPVDGRAAAYVCEGFACRRPVTDPSELEALLSA</sequence>